<reference evidence="1 2" key="1">
    <citation type="submission" date="2020-01" db="EMBL/GenBank/DDBJ databases">
        <title>Identification and distribution of gene clusters putatively required for synthesis of sphingolipid metabolism inhibitors in phylogenetically diverse species of the filamentous fungus Fusarium.</title>
        <authorList>
            <person name="Kim H.-S."/>
            <person name="Busman M."/>
            <person name="Brown D.W."/>
            <person name="Divon H."/>
            <person name="Uhlig S."/>
            <person name="Proctor R.H."/>
        </authorList>
    </citation>
    <scope>NUCLEOTIDE SEQUENCE [LARGE SCALE GENOMIC DNA]</scope>
    <source>
        <strain evidence="1 2">NRRL 13308</strain>
    </source>
</reference>
<keyword evidence="1" id="KW-0347">Helicase</keyword>
<comment type="caution">
    <text evidence="1">The sequence shown here is derived from an EMBL/GenBank/DDBJ whole genome shotgun (WGS) entry which is preliminary data.</text>
</comment>
<protein>
    <submittedName>
        <fullName evidence="1">DEAD-like helicase</fullName>
    </submittedName>
</protein>
<dbReference type="EMBL" id="JAADJF010000153">
    <property type="protein sequence ID" value="KAF4436331.1"/>
    <property type="molecule type" value="Genomic_DNA"/>
</dbReference>
<name>A0A8H4JQF6_9HYPO</name>
<keyword evidence="1" id="KW-0378">Hydrolase</keyword>
<dbReference type="AlphaFoldDB" id="A0A8H4JQF6"/>
<organism evidence="1 2">
    <name type="scientific">Fusarium acutatum</name>
    <dbReference type="NCBI Taxonomy" id="78861"/>
    <lineage>
        <taxon>Eukaryota</taxon>
        <taxon>Fungi</taxon>
        <taxon>Dikarya</taxon>
        <taxon>Ascomycota</taxon>
        <taxon>Pezizomycotina</taxon>
        <taxon>Sordariomycetes</taxon>
        <taxon>Hypocreomycetidae</taxon>
        <taxon>Hypocreales</taxon>
        <taxon>Nectriaceae</taxon>
        <taxon>Fusarium</taxon>
        <taxon>Fusarium fujikuroi species complex</taxon>
    </lineage>
</organism>
<dbReference type="Gene3D" id="3.40.50.300">
    <property type="entry name" value="P-loop containing nucleotide triphosphate hydrolases"/>
    <property type="match status" value="1"/>
</dbReference>
<sequence length="165" mass="18225">MIGLHGENSCVNKDCEMATWGVKEIWDFDTKQRKYVVHMVTVEINPPAGTEVLLPVLMIIALVWGIYKCFGLGTVKQVDPIAARVNLPRAATLGIYTLTVQSKHSQGERNAAIKKFNTATYPVSCMITSMKLSSLGVNFHHACWDGIIVEYSVNMGTQIQALGRL</sequence>
<dbReference type="Proteomes" id="UP000536711">
    <property type="component" value="Unassembled WGS sequence"/>
</dbReference>
<dbReference type="OrthoDB" id="10571183at2759"/>
<proteinExistence type="predicted"/>
<evidence type="ECO:0000313" key="1">
    <source>
        <dbReference type="EMBL" id="KAF4436331.1"/>
    </source>
</evidence>
<dbReference type="InterPro" id="IPR027417">
    <property type="entry name" value="P-loop_NTPase"/>
</dbReference>
<keyword evidence="1" id="KW-0067">ATP-binding</keyword>
<evidence type="ECO:0000313" key="2">
    <source>
        <dbReference type="Proteomes" id="UP000536711"/>
    </source>
</evidence>
<gene>
    <name evidence="1" type="ORF">FACUT_6495</name>
</gene>
<keyword evidence="2" id="KW-1185">Reference proteome</keyword>
<keyword evidence="1" id="KW-0547">Nucleotide-binding</keyword>
<accession>A0A8H4JQF6</accession>
<dbReference type="GO" id="GO:0004386">
    <property type="term" value="F:helicase activity"/>
    <property type="evidence" value="ECO:0007669"/>
    <property type="project" value="UniProtKB-KW"/>
</dbReference>